<evidence type="ECO:0000256" key="5">
    <source>
        <dbReference type="ARBA" id="ARBA00038253"/>
    </source>
</evidence>
<dbReference type="InterPro" id="IPR011990">
    <property type="entry name" value="TPR-like_helical_dom_sf"/>
</dbReference>
<keyword evidence="7" id="KW-0175">Coiled coil</keyword>
<keyword evidence="3" id="KW-0677">Repeat</keyword>
<dbReference type="PANTHER" id="PTHR46630:SF1">
    <property type="entry name" value="TETRATRICOPEPTIDE REPEAT PROTEIN 29"/>
    <property type="match status" value="1"/>
</dbReference>
<keyword evidence="8" id="KW-0472">Membrane</keyword>
<keyword evidence="8" id="KW-0812">Transmembrane</keyword>
<dbReference type="InterPro" id="IPR016032">
    <property type="entry name" value="Sig_transdc_resp-reg_C-effctor"/>
</dbReference>
<comment type="caution">
    <text evidence="10">The sequence shown here is derived from an EMBL/GenBank/DDBJ whole genome shotgun (WGS) entry which is preliminary data.</text>
</comment>
<evidence type="ECO:0000313" key="10">
    <source>
        <dbReference type="EMBL" id="MFD2602070.1"/>
    </source>
</evidence>
<dbReference type="Pfam" id="PF13424">
    <property type="entry name" value="TPR_12"/>
    <property type="match status" value="2"/>
</dbReference>
<protein>
    <submittedName>
        <fullName evidence="10">Tetratricopeptide repeat protein</fullName>
    </submittedName>
</protein>
<organism evidence="10 11">
    <name type="scientific">Flavobacterium suzhouense</name>
    <dbReference type="NCBI Taxonomy" id="1529638"/>
    <lineage>
        <taxon>Bacteria</taxon>
        <taxon>Pseudomonadati</taxon>
        <taxon>Bacteroidota</taxon>
        <taxon>Flavobacteriia</taxon>
        <taxon>Flavobacteriales</taxon>
        <taxon>Flavobacteriaceae</taxon>
        <taxon>Flavobacterium</taxon>
    </lineage>
</organism>
<dbReference type="SUPFAM" id="SSF46894">
    <property type="entry name" value="C-terminal effector domain of the bipartite response regulators"/>
    <property type="match status" value="1"/>
</dbReference>
<feature type="repeat" description="TPR" evidence="6">
    <location>
        <begin position="114"/>
        <end position="147"/>
    </location>
</feature>
<dbReference type="Proteomes" id="UP001597480">
    <property type="component" value="Unassembled WGS sequence"/>
</dbReference>
<dbReference type="Gene3D" id="1.25.40.10">
    <property type="entry name" value="Tetratricopeptide repeat domain"/>
    <property type="match status" value="2"/>
</dbReference>
<keyword evidence="11" id="KW-1185">Reference proteome</keyword>
<dbReference type="SUPFAM" id="SSF48452">
    <property type="entry name" value="TPR-like"/>
    <property type="match status" value="1"/>
</dbReference>
<keyword evidence="4 6" id="KW-0802">TPR repeat</keyword>
<dbReference type="InterPro" id="IPR019734">
    <property type="entry name" value="TPR_rpt"/>
</dbReference>
<evidence type="ECO:0000256" key="2">
    <source>
        <dbReference type="ARBA" id="ARBA00022490"/>
    </source>
</evidence>
<dbReference type="PROSITE" id="PS51257">
    <property type="entry name" value="PROKAR_LIPOPROTEIN"/>
    <property type="match status" value="1"/>
</dbReference>
<keyword evidence="2" id="KW-0963">Cytoplasm</keyword>
<evidence type="ECO:0000256" key="7">
    <source>
        <dbReference type="SAM" id="Coils"/>
    </source>
</evidence>
<feature type="signal peptide" evidence="9">
    <location>
        <begin position="1"/>
        <end position="23"/>
    </location>
</feature>
<evidence type="ECO:0000256" key="1">
    <source>
        <dbReference type="ARBA" id="ARBA00004496"/>
    </source>
</evidence>
<keyword evidence="8" id="KW-1133">Transmembrane helix</keyword>
<sequence length="598" mass="70028">MKTSLIKTLKFFNILFFICLVIACSQKKDDTDYIISKDSIDFETIAKTDFKEAERIADQTIAKAKATQNDTLFLKGYYYRTLLEVNSGVKEKALKDSELTLVYSDKLAEEYYKHKLFIVLGKYYVLQNEYAKAINYYLKARDYFEEHNDLNNLPVTYNGLGILYFEMGDFDGSISNFNKSFEIYNKLGDKRGMAVFYANMGNVYMIKEDFVKAKKYQKECLDTFITLKDTVNIVSTMINLSNIESNLKNHESSLTMLNDALVLSEKIKDSRLKERIYLNYGITYYETHDLDKAKAYFNKQIELTKSIKFPRGRLDALEHLAKIAKNEGKYKDYADYTGSYYKLKDSVYGSEIKQKIEELKWSNEFEKSELEKNLLRSKYDIEKERSNYLIFSIVLVILISVLITGIIWLSYNGNKKTLKISQFENEKLQENIIREQINNEKEKAENELLKLKSQQQELELDLKNREITSISVQLIAKNKLMTEIADLLERSKNSKAAIESDLKSILNQNQNQEKDWEQFREVFEKIHPNFFEKVKTKFPQLSTTDVRICAYIKIGMSLHEVSNLLNITMQSLHTSRYRIRKKLNLEADQNLDDFVNEI</sequence>
<evidence type="ECO:0000256" key="6">
    <source>
        <dbReference type="PROSITE-ProRule" id="PRU00339"/>
    </source>
</evidence>
<dbReference type="PROSITE" id="PS50005">
    <property type="entry name" value="TPR"/>
    <property type="match status" value="3"/>
</dbReference>
<keyword evidence="9" id="KW-0732">Signal</keyword>
<evidence type="ECO:0000256" key="9">
    <source>
        <dbReference type="SAM" id="SignalP"/>
    </source>
</evidence>
<evidence type="ECO:0000256" key="3">
    <source>
        <dbReference type="ARBA" id="ARBA00022737"/>
    </source>
</evidence>
<dbReference type="InterPro" id="IPR051476">
    <property type="entry name" value="Bac_ResReg_Asp_Phosphatase"/>
</dbReference>
<proteinExistence type="inferred from homology"/>
<feature type="repeat" description="TPR" evidence="6">
    <location>
        <begin position="154"/>
        <end position="187"/>
    </location>
</feature>
<dbReference type="PANTHER" id="PTHR46630">
    <property type="entry name" value="TETRATRICOPEPTIDE REPEAT PROTEIN 29"/>
    <property type="match status" value="1"/>
</dbReference>
<evidence type="ECO:0000256" key="8">
    <source>
        <dbReference type="SAM" id="Phobius"/>
    </source>
</evidence>
<feature type="coiled-coil region" evidence="7">
    <location>
        <begin position="425"/>
        <end position="515"/>
    </location>
</feature>
<feature type="repeat" description="TPR" evidence="6">
    <location>
        <begin position="274"/>
        <end position="307"/>
    </location>
</feature>
<evidence type="ECO:0000313" key="11">
    <source>
        <dbReference type="Proteomes" id="UP001597480"/>
    </source>
</evidence>
<gene>
    <name evidence="10" type="ORF">ACFSR3_08375</name>
</gene>
<comment type="similarity">
    <text evidence="5">Belongs to the Rap family.</text>
</comment>
<reference evidence="11" key="1">
    <citation type="journal article" date="2019" name="Int. J. Syst. Evol. Microbiol.">
        <title>The Global Catalogue of Microorganisms (GCM) 10K type strain sequencing project: providing services to taxonomists for standard genome sequencing and annotation.</title>
        <authorList>
            <consortium name="The Broad Institute Genomics Platform"/>
            <consortium name="The Broad Institute Genome Sequencing Center for Infectious Disease"/>
            <person name="Wu L."/>
            <person name="Ma J."/>
        </authorList>
    </citation>
    <scope>NUCLEOTIDE SEQUENCE [LARGE SCALE GENOMIC DNA]</scope>
    <source>
        <strain evidence="11">KCTC 42107</strain>
    </source>
</reference>
<dbReference type="EMBL" id="JBHUMD010000010">
    <property type="protein sequence ID" value="MFD2602070.1"/>
    <property type="molecule type" value="Genomic_DNA"/>
</dbReference>
<name>A0ABW5NUN5_9FLAO</name>
<dbReference type="RefSeq" id="WP_379820568.1">
    <property type="nucleotide sequence ID" value="NZ_JBHUMD010000010.1"/>
</dbReference>
<comment type="subcellular location">
    <subcellularLocation>
        <location evidence="1">Cytoplasm</location>
    </subcellularLocation>
</comment>
<feature type="chain" id="PRO_5047109367" evidence="9">
    <location>
        <begin position="24"/>
        <end position="598"/>
    </location>
</feature>
<feature type="transmembrane region" description="Helical" evidence="8">
    <location>
        <begin position="388"/>
        <end position="411"/>
    </location>
</feature>
<accession>A0ABW5NUN5</accession>
<evidence type="ECO:0000256" key="4">
    <source>
        <dbReference type="ARBA" id="ARBA00022803"/>
    </source>
</evidence>
<dbReference type="SMART" id="SM00028">
    <property type="entry name" value="TPR"/>
    <property type="match status" value="5"/>
</dbReference>